<accession>A0A4Z1PF77</accession>
<protein>
    <recommendedName>
        <fullName evidence="6">Mediator of RNA polymerase II transcription subunit 10</fullName>
    </recommendedName>
    <alternativeName>
        <fullName evidence="6">Mediator complex subunit 10</fullName>
    </alternativeName>
</protein>
<keyword evidence="3 6" id="KW-0805">Transcription regulation</keyword>
<feature type="region of interest" description="Disordered" evidence="7">
    <location>
        <begin position="233"/>
        <end position="257"/>
    </location>
</feature>
<dbReference type="GO" id="GO:0003712">
    <property type="term" value="F:transcription coregulator activity"/>
    <property type="evidence" value="ECO:0007669"/>
    <property type="project" value="InterPro"/>
</dbReference>
<evidence type="ECO:0000313" key="8">
    <source>
        <dbReference type="EMBL" id="TID23981.1"/>
    </source>
</evidence>
<proteinExistence type="inferred from homology"/>
<dbReference type="Pfam" id="PF09748">
    <property type="entry name" value="Med10"/>
    <property type="match status" value="1"/>
</dbReference>
<evidence type="ECO:0000256" key="5">
    <source>
        <dbReference type="ARBA" id="ARBA00023242"/>
    </source>
</evidence>
<keyword evidence="5 6" id="KW-0539">Nucleus</keyword>
<feature type="compositionally biased region" description="Basic and acidic residues" evidence="7">
    <location>
        <begin position="234"/>
        <end position="246"/>
    </location>
</feature>
<evidence type="ECO:0000256" key="1">
    <source>
        <dbReference type="ARBA" id="ARBA00004123"/>
    </source>
</evidence>
<dbReference type="EMBL" id="SNSC02000005">
    <property type="protein sequence ID" value="TID23981.1"/>
    <property type="molecule type" value="Genomic_DNA"/>
</dbReference>
<dbReference type="GO" id="GO:0016592">
    <property type="term" value="C:mediator complex"/>
    <property type="evidence" value="ECO:0007669"/>
    <property type="project" value="InterPro"/>
</dbReference>
<comment type="subunit">
    <text evidence="6">Component of the Mediator complex.</text>
</comment>
<evidence type="ECO:0000256" key="7">
    <source>
        <dbReference type="SAM" id="MobiDB-lite"/>
    </source>
</evidence>
<evidence type="ECO:0000256" key="3">
    <source>
        <dbReference type="ARBA" id="ARBA00023015"/>
    </source>
</evidence>
<evidence type="ECO:0000256" key="4">
    <source>
        <dbReference type="ARBA" id="ARBA00023163"/>
    </source>
</evidence>
<evidence type="ECO:0000256" key="6">
    <source>
        <dbReference type="RuleBase" id="RU364146"/>
    </source>
</evidence>
<comment type="subcellular location">
    <subcellularLocation>
        <location evidence="1 6">Nucleus</location>
    </subcellularLocation>
</comment>
<comment type="caution">
    <text evidence="8">The sequence shown here is derived from an EMBL/GenBank/DDBJ whole genome shotgun (WGS) entry which is preliminary data.</text>
</comment>
<dbReference type="InterPro" id="IPR019145">
    <property type="entry name" value="Mediator_Med10"/>
</dbReference>
<keyword evidence="4 6" id="KW-0804">Transcription</keyword>
<evidence type="ECO:0000256" key="2">
    <source>
        <dbReference type="ARBA" id="ARBA00005389"/>
    </source>
</evidence>
<gene>
    <name evidence="6" type="primary">MED10</name>
    <name evidence="8" type="ORF">E6O75_ATG02346</name>
</gene>
<keyword evidence="9" id="KW-1185">Reference proteome</keyword>
<comment type="function">
    <text evidence="6">Component of the Mediator complex, a coactivator involved in the regulated transcription of nearly all RNA polymerase II-dependent genes. Mediator functions as a bridge to convey information from gene-specific regulatory proteins to the basal RNA polymerase II transcription machinery. Mediator is recruited to promoters by direct interactions with regulatory proteins and serves as a scaffold for the assembly of a functional preinitiation complex with RNA polymerase II and the general transcription factors.</text>
</comment>
<organism evidence="8 9">
    <name type="scientific">Venturia nashicola</name>
    <dbReference type="NCBI Taxonomy" id="86259"/>
    <lineage>
        <taxon>Eukaryota</taxon>
        <taxon>Fungi</taxon>
        <taxon>Dikarya</taxon>
        <taxon>Ascomycota</taxon>
        <taxon>Pezizomycotina</taxon>
        <taxon>Dothideomycetes</taxon>
        <taxon>Pleosporomycetidae</taxon>
        <taxon>Venturiales</taxon>
        <taxon>Venturiaceae</taxon>
        <taxon>Venturia</taxon>
    </lineage>
</organism>
<dbReference type="Proteomes" id="UP000298493">
    <property type="component" value="Unassembled WGS sequence"/>
</dbReference>
<reference evidence="8 9" key="1">
    <citation type="submission" date="2019-04" db="EMBL/GenBank/DDBJ databases">
        <title>High contiguity whole genome sequence and gene annotation resource for two Venturia nashicola isolates.</title>
        <authorList>
            <person name="Prokchorchik M."/>
            <person name="Won K."/>
            <person name="Lee Y."/>
            <person name="Choi E.D."/>
            <person name="Segonzac C."/>
            <person name="Sohn K.H."/>
        </authorList>
    </citation>
    <scope>NUCLEOTIDE SEQUENCE [LARGE SCALE GENOMIC DNA]</scope>
    <source>
        <strain evidence="8 9">PRI2</strain>
    </source>
</reference>
<dbReference type="AlphaFoldDB" id="A0A4Z1PF77"/>
<evidence type="ECO:0000313" key="9">
    <source>
        <dbReference type="Proteomes" id="UP000298493"/>
    </source>
</evidence>
<comment type="similarity">
    <text evidence="2 6">Belongs to the Mediator complex subunit 10 family.</text>
</comment>
<keyword evidence="6" id="KW-0010">Activator</keyword>
<dbReference type="GO" id="GO:0006357">
    <property type="term" value="P:regulation of transcription by RNA polymerase II"/>
    <property type="evidence" value="ECO:0007669"/>
    <property type="project" value="InterPro"/>
</dbReference>
<name>A0A4Z1PF77_9PEZI</name>
<dbReference type="STRING" id="86259.A0A4Z1PF77"/>
<sequence>MHHSEPILLLSPTQSFLCHTPYKSAPVMAQPKDDPLLKSVEKQVKDVTSTLHTLLVITQGSTGQTQNELQSGLRKNIIKLLTDLRTLISTTPNLNFKIPVEVIDYVQEGRNPDIYTREFVELVMKINQMHKGKTETFGDFRDILAREFVGAVPEMREPVERVVGVRLGRKTTHGEDDLSYEVRVDTMVAVQFQASRRMVIAHHLKAGAFAGIKNTLKKDVCYDFGLEVASSSKQEAHQKTESEGNSRSRVSFRACGI</sequence>